<evidence type="ECO:0000256" key="1">
    <source>
        <dbReference type="ARBA" id="ARBA00004370"/>
    </source>
</evidence>
<feature type="domain" description="Cytochrome c" evidence="11">
    <location>
        <begin position="39"/>
        <end position="223"/>
    </location>
</feature>
<dbReference type="Gene3D" id="1.10.760.10">
    <property type="entry name" value="Cytochrome c-like domain"/>
    <property type="match status" value="1"/>
</dbReference>
<evidence type="ECO:0000256" key="5">
    <source>
        <dbReference type="ARBA" id="ARBA00022989"/>
    </source>
</evidence>
<evidence type="ECO:0000256" key="8">
    <source>
        <dbReference type="PROSITE-ProRule" id="PRU00433"/>
    </source>
</evidence>
<evidence type="ECO:0000259" key="11">
    <source>
        <dbReference type="PROSITE" id="PS51007"/>
    </source>
</evidence>
<gene>
    <name evidence="12" type="ORF">LLY24_11920</name>
</gene>
<evidence type="ECO:0000313" key="12">
    <source>
        <dbReference type="EMBL" id="MCS2610021.1"/>
    </source>
</evidence>
<keyword evidence="5 9" id="KW-1133">Transmembrane helix</keyword>
<dbReference type="InterPro" id="IPR002326">
    <property type="entry name" value="Cyt_c1"/>
</dbReference>
<dbReference type="Pfam" id="PF02167">
    <property type="entry name" value="Cytochrom_C1"/>
    <property type="match status" value="2"/>
</dbReference>
<dbReference type="Proteomes" id="UP001165542">
    <property type="component" value="Unassembled WGS sequence"/>
</dbReference>
<keyword evidence="13" id="KW-1185">Reference proteome</keyword>
<dbReference type="InterPro" id="IPR009056">
    <property type="entry name" value="Cyt_c-like_dom"/>
</dbReference>
<evidence type="ECO:0000256" key="2">
    <source>
        <dbReference type="ARBA" id="ARBA00022617"/>
    </source>
</evidence>
<protein>
    <submittedName>
        <fullName evidence="12">Cytochrome c1</fullName>
    </submittedName>
</protein>
<evidence type="ECO:0000256" key="3">
    <source>
        <dbReference type="ARBA" id="ARBA00022692"/>
    </source>
</evidence>
<evidence type="ECO:0000256" key="4">
    <source>
        <dbReference type="ARBA" id="ARBA00022723"/>
    </source>
</evidence>
<accession>A0ABT2EEK7</accession>
<sequence>MRRLLLTWIVVLLAWPLSAMAAGEAVLAHAMRPDVTDQASLQRGMQLFVNRCASCHSLEYQRFSRAAQDLGIPPDLMQAHLIFSPELTLDDTLKSTLAAEDGERWFGVAPPDLSLTARLRGTDWLYSFLLGFYRDPSGPLGVDNVVYPGVAMPNVLEPLQGVQARVCGTTTAPVSGVPRDSVTGRYRSCDLLELDQPGEMTPAEFEAAMFDLTNFLAYVAEPSRVQARALAPKVLAFIFLFGVIVYLLKRDYWKALR</sequence>
<feature type="signal peptide" evidence="10">
    <location>
        <begin position="1"/>
        <end position="21"/>
    </location>
</feature>
<keyword evidence="10" id="KW-0732">Signal</keyword>
<evidence type="ECO:0000256" key="6">
    <source>
        <dbReference type="ARBA" id="ARBA00023004"/>
    </source>
</evidence>
<comment type="caution">
    <text evidence="12">The sequence shown here is derived from an EMBL/GenBank/DDBJ whole genome shotgun (WGS) entry which is preliminary data.</text>
</comment>
<dbReference type="InterPro" id="IPR036909">
    <property type="entry name" value="Cyt_c-like_dom_sf"/>
</dbReference>
<comment type="subcellular location">
    <subcellularLocation>
        <location evidence="1">Membrane</location>
    </subcellularLocation>
</comment>
<keyword evidence="7 9" id="KW-0472">Membrane</keyword>
<dbReference type="SUPFAM" id="SSF46626">
    <property type="entry name" value="Cytochrome c"/>
    <property type="match status" value="1"/>
</dbReference>
<reference evidence="12" key="1">
    <citation type="submission" date="2021-11" db="EMBL/GenBank/DDBJ databases">
        <title>Halomonas sp., isolated from a coastal aquaculture zone in Dongshan Bay.</title>
        <authorList>
            <person name="Lin W."/>
        </authorList>
    </citation>
    <scope>NUCLEOTIDE SEQUENCE</scope>
    <source>
        <strain evidence="12">Yzlin-01</strain>
    </source>
</reference>
<feature type="chain" id="PRO_5046428544" evidence="10">
    <location>
        <begin position="22"/>
        <end position="257"/>
    </location>
</feature>
<evidence type="ECO:0000256" key="10">
    <source>
        <dbReference type="SAM" id="SignalP"/>
    </source>
</evidence>
<feature type="transmembrane region" description="Helical" evidence="9">
    <location>
        <begin position="230"/>
        <end position="248"/>
    </location>
</feature>
<dbReference type="PANTHER" id="PTHR10266">
    <property type="entry name" value="CYTOCHROME C1"/>
    <property type="match status" value="1"/>
</dbReference>
<organism evidence="12 13">
    <name type="scientific">Halomonas dongshanensis</name>
    <dbReference type="NCBI Taxonomy" id="2890835"/>
    <lineage>
        <taxon>Bacteria</taxon>
        <taxon>Pseudomonadati</taxon>
        <taxon>Pseudomonadota</taxon>
        <taxon>Gammaproteobacteria</taxon>
        <taxon>Oceanospirillales</taxon>
        <taxon>Halomonadaceae</taxon>
        <taxon>Halomonas</taxon>
    </lineage>
</organism>
<proteinExistence type="predicted"/>
<dbReference type="PROSITE" id="PS51007">
    <property type="entry name" value="CYTC"/>
    <property type="match status" value="1"/>
</dbReference>
<dbReference type="PANTHER" id="PTHR10266:SF3">
    <property type="entry name" value="CYTOCHROME C1, HEME PROTEIN, MITOCHONDRIAL"/>
    <property type="match status" value="1"/>
</dbReference>
<dbReference type="EMBL" id="JAJISC010000005">
    <property type="protein sequence ID" value="MCS2610021.1"/>
    <property type="molecule type" value="Genomic_DNA"/>
</dbReference>
<dbReference type="RefSeq" id="WP_259036524.1">
    <property type="nucleotide sequence ID" value="NZ_JAJISC010000005.1"/>
</dbReference>
<evidence type="ECO:0000256" key="7">
    <source>
        <dbReference type="ARBA" id="ARBA00023136"/>
    </source>
</evidence>
<keyword evidence="3 9" id="KW-0812">Transmembrane</keyword>
<keyword evidence="4 8" id="KW-0479">Metal-binding</keyword>
<keyword evidence="6 8" id="KW-0408">Iron</keyword>
<evidence type="ECO:0000256" key="9">
    <source>
        <dbReference type="SAM" id="Phobius"/>
    </source>
</evidence>
<evidence type="ECO:0000313" key="13">
    <source>
        <dbReference type="Proteomes" id="UP001165542"/>
    </source>
</evidence>
<keyword evidence="2 8" id="KW-0349">Heme</keyword>
<name>A0ABT2EEK7_9GAMM</name>